<evidence type="ECO:0000313" key="9">
    <source>
        <dbReference type="EMBL" id="KAG7665821.1"/>
    </source>
</evidence>
<gene>
    <name evidence="9" type="ORF">J8A68_000646</name>
</gene>
<dbReference type="FunFam" id="3.40.50.300:FF:000260">
    <property type="entry name" value="Cell division control 10"/>
    <property type="match status" value="1"/>
</dbReference>
<proteinExistence type="inferred from homology"/>
<dbReference type="PANTHER" id="PTHR18884">
    <property type="entry name" value="SEPTIN"/>
    <property type="match status" value="1"/>
</dbReference>
<name>A0A8J5URT5_9ASCO</name>
<feature type="domain" description="Septin-type G" evidence="8">
    <location>
        <begin position="30"/>
        <end position="302"/>
    </location>
</feature>
<feature type="compositionally biased region" description="Polar residues" evidence="7">
    <location>
        <begin position="328"/>
        <end position="351"/>
    </location>
</feature>
<keyword evidence="4" id="KW-0131">Cell cycle</keyword>
<dbReference type="EMBL" id="JAGSYN010000046">
    <property type="protein sequence ID" value="KAG7665821.1"/>
    <property type="molecule type" value="Genomic_DNA"/>
</dbReference>
<sequence length="351" mass="39719">MSLEQGIGQPSKYVGFDTITTQIESRLLKRGFQFNIMVVGRSGLGKSTLINTLFSSKLTESSGRKSPTEPIEKTTEIKVSSHSLVENNVRLNINVIDTPGFGDQINNERCWEPLVKYVKEQHSQYLRKELTAQREKFLPDTRVHCILYFLSPNGQKLKQLDIQALKKLSEIANVVPIIAKSDSLTLEERSEYKKILQREFIKYNFNIYPYDSEDLYEDERQLNEDIKSLIPFAISGSEQEIQINGELVRGRKTKWGSMNIEDVSQCEFVFLRDFLTRTHLQDLIETTALIHYETFRSKQLIALKENNTNRQSAGQAVATAAAAGATSTNPNGTTQNMQGIPAANSTTAVRM</sequence>
<dbReference type="GO" id="GO:0051301">
    <property type="term" value="P:cell division"/>
    <property type="evidence" value="ECO:0007669"/>
    <property type="project" value="UniProtKB-KW"/>
</dbReference>
<dbReference type="GeneID" id="73467447"/>
<keyword evidence="1" id="KW-0132">Cell division</keyword>
<evidence type="ECO:0000313" key="10">
    <source>
        <dbReference type="Proteomes" id="UP000694255"/>
    </source>
</evidence>
<dbReference type="PROSITE" id="PS51719">
    <property type="entry name" value="G_SEPTIN"/>
    <property type="match status" value="1"/>
</dbReference>
<comment type="caution">
    <text evidence="9">The sequence shown here is derived from an EMBL/GenBank/DDBJ whole genome shotgun (WGS) entry which is preliminary data.</text>
</comment>
<dbReference type="PIRSF" id="PIRSF006698">
    <property type="entry name" value="Septin"/>
    <property type="match status" value="1"/>
</dbReference>
<evidence type="ECO:0000256" key="1">
    <source>
        <dbReference type="ARBA" id="ARBA00022618"/>
    </source>
</evidence>
<dbReference type="InterPro" id="IPR030379">
    <property type="entry name" value="G_SEPTIN_dom"/>
</dbReference>
<dbReference type="Pfam" id="PF00735">
    <property type="entry name" value="Septin"/>
    <property type="match status" value="1"/>
</dbReference>
<dbReference type="InterPro" id="IPR016491">
    <property type="entry name" value="Septin"/>
</dbReference>
<keyword evidence="2 6" id="KW-0547">Nucleotide-binding</keyword>
<evidence type="ECO:0000256" key="7">
    <source>
        <dbReference type="SAM" id="MobiDB-lite"/>
    </source>
</evidence>
<organism evidence="9 10">
    <name type="scientific">[Candida] subhashii</name>
    <dbReference type="NCBI Taxonomy" id="561895"/>
    <lineage>
        <taxon>Eukaryota</taxon>
        <taxon>Fungi</taxon>
        <taxon>Dikarya</taxon>
        <taxon>Ascomycota</taxon>
        <taxon>Saccharomycotina</taxon>
        <taxon>Pichiomycetes</taxon>
        <taxon>Debaryomycetaceae</taxon>
        <taxon>Spathaspora</taxon>
    </lineage>
</organism>
<comment type="similarity">
    <text evidence="6">Belongs to the TRAFAC class TrmE-Era-EngA-EngB-Septin-like GTPase superfamily. Septin GTPase family.</text>
</comment>
<dbReference type="GO" id="GO:0000921">
    <property type="term" value="P:septin ring assembly"/>
    <property type="evidence" value="ECO:0007669"/>
    <property type="project" value="UniProtKB-ARBA"/>
</dbReference>
<accession>A0A8J5URT5</accession>
<dbReference type="RefSeq" id="XP_049266053.1">
    <property type="nucleotide sequence ID" value="XM_049410344.1"/>
</dbReference>
<feature type="region of interest" description="Disordered" evidence="7">
    <location>
        <begin position="324"/>
        <end position="351"/>
    </location>
</feature>
<evidence type="ECO:0000259" key="8">
    <source>
        <dbReference type="PROSITE" id="PS51719"/>
    </source>
</evidence>
<reference evidence="9 10" key="1">
    <citation type="journal article" date="2021" name="DNA Res.">
        <title>Genome analysis of Candida subhashii reveals its hybrid nature and dual mitochondrial genome conformations.</title>
        <authorList>
            <person name="Mixao V."/>
            <person name="Hegedusova E."/>
            <person name="Saus E."/>
            <person name="Pryszcz L.P."/>
            <person name="Cillingova A."/>
            <person name="Nosek J."/>
            <person name="Gabaldon T."/>
        </authorList>
    </citation>
    <scope>NUCLEOTIDE SEQUENCE [LARGE SCALE GENOMIC DNA]</scope>
    <source>
        <strain evidence="9 10">CBS 10753</strain>
    </source>
</reference>
<evidence type="ECO:0000256" key="3">
    <source>
        <dbReference type="ARBA" id="ARBA00023134"/>
    </source>
</evidence>
<dbReference type="GO" id="GO:0043934">
    <property type="term" value="P:sporulation"/>
    <property type="evidence" value="ECO:0007669"/>
    <property type="project" value="UniProtKB-ARBA"/>
</dbReference>
<evidence type="ECO:0000256" key="2">
    <source>
        <dbReference type="ARBA" id="ARBA00022741"/>
    </source>
</evidence>
<dbReference type="Proteomes" id="UP000694255">
    <property type="component" value="Unassembled WGS sequence"/>
</dbReference>
<dbReference type="GO" id="GO:0000144">
    <property type="term" value="C:cellular bud neck septin ring"/>
    <property type="evidence" value="ECO:0007669"/>
    <property type="project" value="UniProtKB-ARBA"/>
</dbReference>
<dbReference type="OrthoDB" id="416553at2759"/>
<dbReference type="AlphaFoldDB" id="A0A8J5URT5"/>
<keyword evidence="10" id="KW-1185">Reference proteome</keyword>
<protein>
    <recommendedName>
        <fullName evidence="5">Cell division control protein 10</fullName>
    </recommendedName>
</protein>
<dbReference type="CDD" id="cd01850">
    <property type="entry name" value="CDC_Septin"/>
    <property type="match status" value="1"/>
</dbReference>
<evidence type="ECO:0000256" key="4">
    <source>
        <dbReference type="ARBA" id="ARBA00023306"/>
    </source>
</evidence>
<evidence type="ECO:0000256" key="6">
    <source>
        <dbReference type="RuleBase" id="RU004560"/>
    </source>
</evidence>
<evidence type="ECO:0000256" key="5">
    <source>
        <dbReference type="ARBA" id="ARBA00069702"/>
    </source>
</evidence>
<dbReference type="GO" id="GO:0005525">
    <property type="term" value="F:GTP binding"/>
    <property type="evidence" value="ECO:0007669"/>
    <property type="project" value="UniProtKB-KW"/>
</dbReference>
<keyword evidence="3 6" id="KW-0342">GTP-binding</keyword>